<feature type="non-terminal residue" evidence="7">
    <location>
        <position position="1"/>
    </location>
</feature>
<sequence length="285" mass="32092">ASARNSLITKKEYPLELDVINQEPRIGVFICHCGINIGGYVAVPQVVEYTKTLPNVVYAEDNLYTCSQDTQKRIVEMIKEHKLNRVVVASCTPRTHEPLFRETIREAGLNPYLFEMANIRDQCSWIHMNESEEATEKAKDLVTMAVAKARLLTPLKRVEIDVIQKALVIGGGIAGMVSSLSLAEQGFEVFLIEKEKELGGNLKHIYYTIEGRNVQRFLRRTIEKIKNNRLIKVFTGANIESISGYIGNYETEILLANGTKEKLKHGVVIVATGAQEYQPTEYLYG</sequence>
<dbReference type="PANTHER" id="PTHR43498:SF1">
    <property type="entry name" value="COB--COM HETERODISULFIDE REDUCTASE IRON-SULFUR SUBUNIT A"/>
    <property type="match status" value="1"/>
</dbReference>
<evidence type="ECO:0000256" key="2">
    <source>
        <dbReference type="ARBA" id="ARBA00022723"/>
    </source>
</evidence>
<dbReference type="Gene3D" id="3.50.50.60">
    <property type="entry name" value="FAD/NAD(P)-binding domain"/>
    <property type="match status" value="1"/>
</dbReference>
<evidence type="ECO:0000256" key="3">
    <source>
        <dbReference type="ARBA" id="ARBA00023002"/>
    </source>
</evidence>
<dbReference type="SUPFAM" id="SSF51971">
    <property type="entry name" value="Nucleotide-binding domain"/>
    <property type="match status" value="1"/>
</dbReference>
<keyword evidence="1" id="KW-0004">4Fe-4S</keyword>
<dbReference type="InterPro" id="IPR036188">
    <property type="entry name" value="FAD/NAD-bd_sf"/>
</dbReference>
<keyword evidence="2" id="KW-0479">Metal-binding</keyword>
<organism evidence="7">
    <name type="scientific">marine sediment metagenome</name>
    <dbReference type="NCBI Taxonomy" id="412755"/>
    <lineage>
        <taxon>unclassified sequences</taxon>
        <taxon>metagenomes</taxon>
        <taxon>ecological metagenomes</taxon>
    </lineage>
</organism>
<feature type="non-terminal residue" evidence="7">
    <location>
        <position position="285"/>
    </location>
</feature>
<keyword evidence="3" id="KW-0560">Oxidoreductase</keyword>
<keyword evidence="4" id="KW-0408">Iron</keyword>
<evidence type="ECO:0000313" key="7">
    <source>
        <dbReference type="EMBL" id="GAG96251.1"/>
    </source>
</evidence>
<protein>
    <recommendedName>
        <fullName evidence="6">FAD/NAD(P)-binding domain-containing protein</fullName>
    </recommendedName>
</protein>
<proteinExistence type="predicted"/>
<dbReference type="AlphaFoldDB" id="X1DIL0"/>
<dbReference type="GO" id="GO:0051539">
    <property type="term" value="F:4 iron, 4 sulfur cluster binding"/>
    <property type="evidence" value="ECO:0007669"/>
    <property type="project" value="UniProtKB-KW"/>
</dbReference>
<accession>X1DIL0</accession>
<comment type="caution">
    <text evidence="7">The sequence shown here is derived from an EMBL/GenBank/DDBJ whole genome shotgun (WGS) entry which is preliminary data.</text>
</comment>
<dbReference type="EMBL" id="BART01023746">
    <property type="protein sequence ID" value="GAG96251.1"/>
    <property type="molecule type" value="Genomic_DNA"/>
</dbReference>
<keyword evidence="5" id="KW-0411">Iron-sulfur</keyword>
<dbReference type="PANTHER" id="PTHR43498">
    <property type="entry name" value="FERREDOXIN:COB-COM HETERODISULFIDE REDUCTASE SUBUNIT A"/>
    <property type="match status" value="1"/>
</dbReference>
<name>X1DIL0_9ZZZZ</name>
<dbReference type="InterPro" id="IPR039650">
    <property type="entry name" value="HdrA-like"/>
</dbReference>
<evidence type="ECO:0000256" key="4">
    <source>
        <dbReference type="ARBA" id="ARBA00023004"/>
    </source>
</evidence>
<gene>
    <name evidence="7" type="ORF">S01H4_43107</name>
</gene>
<dbReference type="Pfam" id="PF07992">
    <property type="entry name" value="Pyr_redox_2"/>
    <property type="match status" value="1"/>
</dbReference>
<feature type="domain" description="FAD/NAD(P)-binding" evidence="6">
    <location>
        <begin position="166"/>
        <end position="279"/>
    </location>
</feature>
<dbReference type="InterPro" id="IPR023753">
    <property type="entry name" value="FAD/NAD-binding_dom"/>
</dbReference>
<evidence type="ECO:0000256" key="1">
    <source>
        <dbReference type="ARBA" id="ARBA00022485"/>
    </source>
</evidence>
<evidence type="ECO:0000259" key="6">
    <source>
        <dbReference type="Pfam" id="PF07992"/>
    </source>
</evidence>
<dbReference type="GO" id="GO:0046872">
    <property type="term" value="F:metal ion binding"/>
    <property type="evidence" value="ECO:0007669"/>
    <property type="project" value="UniProtKB-KW"/>
</dbReference>
<evidence type="ECO:0000256" key="5">
    <source>
        <dbReference type="ARBA" id="ARBA00023014"/>
    </source>
</evidence>
<reference evidence="7" key="1">
    <citation type="journal article" date="2014" name="Front. Microbiol.">
        <title>High frequency of phylogenetically diverse reductive dehalogenase-homologous genes in deep subseafloor sedimentary metagenomes.</title>
        <authorList>
            <person name="Kawai M."/>
            <person name="Futagami T."/>
            <person name="Toyoda A."/>
            <person name="Takaki Y."/>
            <person name="Nishi S."/>
            <person name="Hori S."/>
            <person name="Arai W."/>
            <person name="Tsubouchi T."/>
            <person name="Morono Y."/>
            <person name="Uchiyama I."/>
            <person name="Ito T."/>
            <person name="Fujiyama A."/>
            <person name="Inagaki F."/>
            <person name="Takami H."/>
        </authorList>
    </citation>
    <scope>NUCLEOTIDE SEQUENCE</scope>
    <source>
        <strain evidence="7">Expedition CK06-06</strain>
    </source>
</reference>
<dbReference type="GO" id="GO:0016491">
    <property type="term" value="F:oxidoreductase activity"/>
    <property type="evidence" value="ECO:0007669"/>
    <property type="project" value="UniProtKB-KW"/>
</dbReference>